<organism evidence="1 2">
    <name type="scientific">Candidatus Coprenecus stercoravium</name>
    <dbReference type="NCBI Taxonomy" id="2840735"/>
    <lineage>
        <taxon>Bacteria</taxon>
        <taxon>Pseudomonadati</taxon>
        <taxon>Bacteroidota</taxon>
        <taxon>Bacteroidia</taxon>
        <taxon>Bacteroidales</taxon>
        <taxon>Rikenellaceae</taxon>
        <taxon>Rikenellaceae incertae sedis</taxon>
        <taxon>Candidatus Coprenecus</taxon>
    </lineage>
</organism>
<dbReference type="EMBL" id="DXAW01000117">
    <property type="protein sequence ID" value="HIZ86203.1"/>
    <property type="molecule type" value="Genomic_DNA"/>
</dbReference>
<protein>
    <submittedName>
        <fullName evidence="1">DUF3108 domain-containing protein</fullName>
    </submittedName>
</protein>
<dbReference type="Proteomes" id="UP000824115">
    <property type="component" value="Unassembled WGS sequence"/>
</dbReference>
<dbReference type="AlphaFoldDB" id="A0A9D2GRE7"/>
<sequence>MSVPVSGQCFPLHPDLAEEHAFRQGERLRYIIHYKWLGIRTDVGYAEVALLDGGERDGRKLLQPLAYGSTYKFWDVFFKVRDTYTSKFYEDSVRPVYFHRDVHEGKYTVQNFYYWDDNTCAIDASVIRQSGTVDTLLPGHGCTFDLLTLFYNARNMDFEALERGVNNPVSFAIDEEIFDIYFRYIGREEKRVPGLGVYRTMKFAAKVVAGEVFTGEQEMYIWVSDDLNRVPLLFESPIIVGSVFGRLSDWEGLEYPLEDCKVIKNKRQ</sequence>
<accession>A0A9D2GRE7</accession>
<proteinExistence type="predicted"/>
<name>A0A9D2GRE7_9BACT</name>
<dbReference type="Pfam" id="PF11306">
    <property type="entry name" value="DUF3108"/>
    <property type="match status" value="1"/>
</dbReference>
<dbReference type="InterPro" id="IPR021457">
    <property type="entry name" value="DUF3108"/>
</dbReference>
<evidence type="ECO:0000313" key="2">
    <source>
        <dbReference type="Proteomes" id="UP000824115"/>
    </source>
</evidence>
<reference evidence="1" key="2">
    <citation type="submission" date="2021-04" db="EMBL/GenBank/DDBJ databases">
        <authorList>
            <person name="Gilroy R."/>
        </authorList>
    </citation>
    <scope>NUCLEOTIDE SEQUENCE</scope>
    <source>
        <strain evidence="1">Gambia16-554</strain>
    </source>
</reference>
<evidence type="ECO:0000313" key="1">
    <source>
        <dbReference type="EMBL" id="HIZ86203.1"/>
    </source>
</evidence>
<comment type="caution">
    <text evidence="1">The sequence shown here is derived from an EMBL/GenBank/DDBJ whole genome shotgun (WGS) entry which is preliminary data.</text>
</comment>
<gene>
    <name evidence="1" type="ORF">IAC04_06905</name>
</gene>
<reference evidence="1" key="1">
    <citation type="journal article" date="2021" name="PeerJ">
        <title>Extensive microbial diversity within the chicken gut microbiome revealed by metagenomics and culture.</title>
        <authorList>
            <person name="Gilroy R."/>
            <person name="Ravi A."/>
            <person name="Getino M."/>
            <person name="Pursley I."/>
            <person name="Horton D.L."/>
            <person name="Alikhan N.F."/>
            <person name="Baker D."/>
            <person name="Gharbi K."/>
            <person name="Hall N."/>
            <person name="Watson M."/>
            <person name="Adriaenssens E.M."/>
            <person name="Foster-Nyarko E."/>
            <person name="Jarju S."/>
            <person name="Secka A."/>
            <person name="Antonio M."/>
            <person name="Oren A."/>
            <person name="Chaudhuri R.R."/>
            <person name="La Ragione R."/>
            <person name="Hildebrand F."/>
            <person name="Pallen M.J."/>
        </authorList>
    </citation>
    <scope>NUCLEOTIDE SEQUENCE</scope>
    <source>
        <strain evidence="1">Gambia16-554</strain>
    </source>
</reference>